<dbReference type="SUPFAM" id="SSF51445">
    <property type="entry name" value="(Trans)glycosidases"/>
    <property type="match status" value="1"/>
</dbReference>
<dbReference type="GO" id="GO:0005975">
    <property type="term" value="P:carbohydrate metabolic process"/>
    <property type="evidence" value="ECO:0007669"/>
    <property type="project" value="InterPro"/>
</dbReference>
<accession>A0A418LW14</accession>
<proteinExistence type="predicted"/>
<dbReference type="Gene3D" id="3.20.20.80">
    <property type="entry name" value="Glycosidases"/>
    <property type="match status" value="1"/>
</dbReference>
<gene>
    <name evidence="2" type="ORF">DYU11_31800</name>
</gene>
<dbReference type="AlphaFoldDB" id="A0A418LW14"/>
<name>A0A418LW14_9BACT</name>
<organism evidence="2 3">
    <name type="scientific">Fibrisoma montanum</name>
    <dbReference type="NCBI Taxonomy" id="2305895"/>
    <lineage>
        <taxon>Bacteria</taxon>
        <taxon>Pseudomonadati</taxon>
        <taxon>Bacteroidota</taxon>
        <taxon>Cytophagia</taxon>
        <taxon>Cytophagales</taxon>
        <taxon>Spirosomataceae</taxon>
        <taxon>Fibrisoma</taxon>
    </lineage>
</organism>
<dbReference type="InterPro" id="IPR017853">
    <property type="entry name" value="GH"/>
</dbReference>
<dbReference type="InterPro" id="IPR006103">
    <property type="entry name" value="Glyco_hydro_2_cat"/>
</dbReference>
<dbReference type="Pfam" id="PF02836">
    <property type="entry name" value="Glyco_hydro_2_C"/>
    <property type="match status" value="1"/>
</dbReference>
<evidence type="ECO:0000259" key="1">
    <source>
        <dbReference type="Pfam" id="PF02836"/>
    </source>
</evidence>
<feature type="domain" description="Glycoside hydrolase family 2 catalytic" evidence="1">
    <location>
        <begin position="96"/>
        <end position="243"/>
    </location>
</feature>
<evidence type="ECO:0000313" key="3">
    <source>
        <dbReference type="Proteomes" id="UP000283523"/>
    </source>
</evidence>
<dbReference type="Proteomes" id="UP000283523">
    <property type="component" value="Unassembled WGS sequence"/>
</dbReference>
<evidence type="ECO:0000313" key="2">
    <source>
        <dbReference type="EMBL" id="RIV17439.1"/>
    </source>
</evidence>
<dbReference type="OrthoDB" id="9801077at2"/>
<reference evidence="2 3" key="1">
    <citation type="submission" date="2018-08" db="EMBL/GenBank/DDBJ databases">
        <title>Fibrisoma montanum sp. nov., isolated from Danxia mountain soil.</title>
        <authorList>
            <person name="Huang Y."/>
        </authorList>
    </citation>
    <scope>NUCLEOTIDE SEQUENCE [LARGE SCALE GENOMIC DNA]</scope>
    <source>
        <strain evidence="2 3">HYT19</strain>
    </source>
</reference>
<dbReference type="EMBL" id="QXED01000018">
    <property type="protein sequence ID" value="RIV17439.1"/>
    <property type="molecule type" value="Genomic_DNA"/>
</dbReference>
<comment type="caution">
    <text evidence="2">The sequence shown here is derived from an EMBL/GenBank/DDBJ whole genome shotgun (WGS) entry which is preliminary data.</text>
</comment>
<sequence length="445" mass="50757">MMIAYSYRCKFSLVWFLTGWLVTLSSCQDTQQKRPVTTNTNAPTSIRFNGTSYELLRYGKPYFIKGAGGVSHFEELKACGGNSIRVWDDIDAGRILDEAHALGLTVMFGLWVEREMEGFDYDDHAAVERQYERIRKTVIKYRDHPALLLWCVGNEWAQEAKNFKVYDEVNRLSKLVHQLDSNHPVSTVISPDSKRAIWLASKRCTDVDILGVNSYALTEKLDEFFHKGGWTKPYLISEYGVQAYWETPIAPWGAPDEPNSRSKVEFVRSFYQRYIGSQPPNCFGSYLFYWGTKQEETHTWFSVFDEQGRHTPLVGLMQELWSGKIPANQAPVVQSLLIDGQLVNNRSYASVSAPHQAEIRVSDPEGDSLMYAWEIKLRAQPGGDYVGVPRPAIQGLLERTDTRTVRFRLPNEPGAYRLFVNVYDTHQHVATANFSFEVAGSQTDD</sequence>
<keyword evidence="3" id="KW-1185">Reference proteome</keyword>
<protein>
    <recommendedName>
        <fullName evidence="1">Glycoside hydrolase family 2 catalytic domain-containing protein</fullName>
    </recommendedName>
</protein>
<dbReference type="RefSeq" id="WP_119671795.1">
    <property type="nucleotide sequence ID" value="NZ_QXED01000018.1"/>
</dbReference>
<dbReference type="GO" id="GO:0004553">
    <property type="term" value="F:hydrolase activity, hydrolyzing O-glycosyl compounds"/>
    <property type="evidence" value="ECO:0007669"/>
    <property type="project" value="InterPro"/>
</dbReference>